<name>A0A8J5M2X3_9STRA</name>
<keyword evidence="2" id="KW-1185">Reference proteome</keyword>
<sequence>MRPKGAFFAQVGRNAKWLGLSLKLSANAFDKRVSPLLETYASVRNRDIPGNFVIPSQDPWPERMWRDHFRFDFDFATRIISVKCHLIMNHI</sequence>
<dbReference type="EMBL" id="JAENGY010000755">
    <property type="protein sequence ID" value="KAG6957091.1"/>
    <property type="molecule type" value="Genomic_DNA"/>
</dbReference>
<evidence type="ECO:0000313" key="1">
    <source>
        <dbReference type="EMBL" id="KAG6957091.1"/>
    </source>
</evidence>
<protein>
    <submittedName>
        <fullName evidence="1">Uncharacterized protein</fullName>
    </submittedName>
</protein>
<reference evidence="1" key="1">
    <citation type="submission" date="2021-01" db="EMBL/GenBank/DDBJ databases">
        <title>Phytophthora aleatoria, a newly-described species from Pinus radiata is distinct from Phytophthora cactorum isolates based on comparative genomics.</title>
        <authorList>
            <person name="Mcdougal R."/>
            <person name="Panda P."/>
            <person name="Williams N."/>
            <person name="Studholme D.J."/>
        </authorList>
    </citation>
    <scope>NUCLEOTIDE SEQUENCE</scope>
    <source>
        <strain evidence="1">NZFS 4037</strain>
    </source>
</reference>
<accession>A0A8J5M2X3</accession>
<evidence type="ECO:0000313" key="2">
    <source>
        <dbReference type="Proteomes" id="UP000709295"/>
    </source>
</evidence>
<dbReference type="Proteomes" id="UP000709295">
    <property type="component" value="Unassembled WGS sequence"/>
</dbReference>
<comment type="caution">
    <text evidence="1">The sequence shown here is derived from an EMBL/GenBank/DDBJ whole genome shotgun (WGS) entry which is preliminary data.</text>
</comment>
<organism evidence="1 2">
    <name type="scientific">Phytophthora aleatoria</name>
    <dbReference type="NCBI Taxonomy" id="2496075"/>
    <lineage>
        <taxon>Eukaryota</taxon>
        <taxon>Sar</taxon>
        <taxon>Stramenopiles</taxon>
        <taxon>Oomycota</taxon>
        <taxon>Peronosporomycetes</taxon>
        <taxon>Peronosporales</taxon>
        <taxon>Peronosporaceae</taxon>
        <taxon>Phytophthora</taxon>
    </lineage>
</organism>
<dbReference type="AlphaFoldDB" id="A0A8J5M2X3"/>
<gene>
    <name evidence="1" type="ORF">JG688_00011124</name>
</gene>
<proteinExistence type="predicted"/>